<dbReference type="AlphaFoldDB" id="F4P8B4"/>
<sequence>MKPSITLLSSILAVCSVTTASPVDPSSTMSAKASTLTVPPSATASTESSILTFTDVNLDLELVDCGTLSKKSKKLIKNYATTKRGVKTTREMCKSISESISVEKKLKKQLVKRVDSLKDGDLAGDNGLNYAETVAKLQETRKNLLDLKQQERKCDKEFSDWRKNMRLAEKGLEKYFIWDSEISCLISLYTMYIEEDPITMDCFNKFYTGMQSSLSESDHVFTSEIHDSSQQSPDDQPTYEETSIAHHTQTPSSTPSKLQKVCSRIKSSIGSRWSQHTDDDREPLV</sequence>
<evidence type="ECO:0000313" key="4">
    <source>
        <dbReference type="EMBL" id="EGF78776.1"/>
    </source>
</evidence>
<organism evidence="4 5">
    <name type="scientific">Batrachochytrium dendrobatidis (strain JAM81 / FGSC 10211)</name>
    <name type="common">Frog chytrid fungus</name>
    <dbReference type="NCBI Taxonomy" id="684364"/>
    <lineage>
        <taxon>Eukaryota</taxon>
        <taxon>Fungi</taxon>
        <taxon>Fungi incertae sedis</taxon>
        <taxon>Chytridiomycota</taxon>
        <taxon>Chytridiomycota incertae sedis</taxon>
        <taxon>Chytridiomycetes</taxon>
        <taxon>Rhizophydiales</taxon>
        <taxon>Rhizophydiales incertae sedis</taxon>
        <taxon>Batrachochytrium</taxon>
    </lineage>
</organism>
<keyword evidence="5" id="KW-1185">Reference proteome</keyword>
<keyword evidence="1" id="KW-0175">Coiled coil</keyword>
<dbReference type="Proteomes" id="UP000007241">
    <property type="component" value="Unassembled WGS sequence"/>
</dbReference>
<dbReference type="RefSeq" id="XP_006680748.1">
    <property type="nucleotide sequence ID" value="XM_006680685.1"/>
</dbReference>
<dbReference type="GeneID" id="18239113"/>
<feature type="compositionally biased region" description="Basic and acidic residues" evidence="2">
    <location>
        <begin position="218"/>
        <end position="227"/>
    </location>
</feature>
<evidence type="ECO:0000256" key="2">
    <source>
        <dbReference type="SAM" id="MobiDB-lite"/>
    </source>
</evidence>
<feature type="signal peptide" evidence="3">
    <location>
        <begin position="1"/>
        <end position="20"/>
    </location>
</feature>
<evidence type="ECO:0000256" key="1">
    <source>
        <dbReference type="SAM" id="Coils"/>
    </source>
</evidence>
<dbReference type="EMBL" id="GL882888">
    <property type="protein sequence ID" value="EGF78776.1"/>
    <property type="molecule type" value="Genomic_DNA"/>
</dbReference>
<protein>
    <submittedName>
        <fullName evidence="4">Uncharacterized protein</fullName>
    </submittedName>
</protein>
<dbReference type="HOGENOM" id="CLU_069166_0_0_1"/>
<feature type="compositionally biased region" description="Polar residues" evidence="2">
    <location>
        <begin position="228"/>
        <end position="257"/>
    </location>
</feature>
<feature type="coiled-coil region" evidence="1">
    <location>
        <begin position="130"/>
        <end position="157"/>
    </location>
</feature>
<reference evidence="4 5" key="1">
    <citation type="submission" date="2009-12" db="EMBL/GenBank/DDBJ databases">
        <title>The draft genome of Batrachochytrium dendrobatidis.</title>
        <authorList>
            <consortium name="US DOE Joint Genome Institute (JGI-PGF)"/>
            <person name="Kuo A."/>
            <person name="Salamov A."/>
            <person name="Schmutz J."/>
            <person name="Lucas S."/>
            <person name="Pitluck S."/>
            <person name="Rosenblum E."/>
            <person name="Stajich J."/>
            <person name="Eisen M."/>
            <person name="Grigoriev I.V."/>
        </authorList>
    </citation>
    <scope>NUCLEOTIDE SEQUENCE [LARGE SCALE GENOMIC DNA]</scope>
    <source>
        <strain evidence="5">JAM81 / FGSC 10211</strain>
    </source>
</reference>
<evidence type="ECO:0000256" key="3">
    <source>
        <dbReference type="SAM" id="SignalP"/>
    </source>
</evidence>
<name>F4P8B4_BATDJ</name>
<gene>
    <name evidence="4" type="ORF">BATDEDRAFT_26734</name>
</gene>
<feature type="region of interest" description="Disordered" evidence="2">
    <location>
        <begin position="218"/>
        <end position="258"/>
    </location>
</feature>
<evidence type="ECO:0000313" key="5">
    <source>
        <dbReference type="Proteomes" id="UP000007241"/>
    </source>
</evidence>
<accession>F4P8B4</accession>
<proteinExistence type="predicted"/>
<dbReference type="InParanoid" id="F4P8B4"/>
<feature type="chain" id="PRO_5003312745" evidence="3">
    <location>
        <begin position="21"/>
        <end position="285"/>
    </location>
</feature>
<keyword evidence="3" id="KW-0732">Signal</keyword>